<evidence type="ECO:0000313" key="3">
    <source>
        <dbReference type="Proteomes" id="UP000026961"/>
    </source>
</evidence>
<dbReference type="Gramene" id="OGLUM09G07880.1">
    <property type="protein sequence ID" value="OGLUM09G07880.1"/>
    <property type="gene ID" value="OGLUM09G07880"/>
</dbReference>
<feature type="region of interest" description="Disordered" evidence="1">
    <location>
        <begin position="25"/>
        <end position="47"/>
    </location>
</feature>
<proteinExistence type="predicted"/>
<sequence>MGRNLRVPSRPGLIFFRGPYTRSPGPGWGQFSARSTPNPRSPPVSIPLQPPPLSFPLSIPPSVAAACHLSFLASDSPIAGEGKVEGNSPDIKKQDKPVNRRKIAEFKSLGLEAVEKKDYLSAAGFYSEFRINLRMISL</sequence>
<keyword evidence="3" id="KW-1185">Reference proteome</keyword>
<dbReference type="EnsemblPlants" id="OGLUM09G07880.1">
    <property type="protein sequence ID" value="OGLUM09G07880.1"/>
    <property type="gene ID" value="OGLUM09G07880"/>
</dbReference>
<reference evidence="2" key="1">
    <citation type="submission" date="2015-04" db="UniProtKB">
        <authorList>
            <consortium name="EnsemblPlants"/>
        </authorList>
    </citation>
    <scope>IDENTIFICATION</scope>
</reference>
<organism evidence="2">
    <name type="scientific">Oryza glumipatula</name>
    <dbReference type="NCBI Taxonomy" id="40148"/>
    <lineage>
        <taxon>Eukaryota</taxon>
        <taxon>Viridiplantae</taxon>
        <taxon>Streptophyta</taxon>
        <taxon>Embryophyta</taxon>
        <taxon>Tracheophyta</taxon>
        <taxon>Spermatophyta</taxon>
        <taxon>Magnoliopsida</taxon>
        <taxon>Liliopsida</taxon>
        <taxon>Poales</taxon>
        <taxon>Poaceae</taxon>
        <taxon>BOP clade</taxon>
        <taxon>Oryzoideae</taxon>
        <taxon>Oryzeae</taxon>
        <taxon>Oryzinae</taxon>
        <taxon>Oryza</taxon>
    </lineage>
</organism>
<dbReference type="HOGENOM" id="CLU_1858372_0_0_1"/>
<dbReference type="AlphaFoldDB" id="A0A0E0B215"/>
<dbReference type="Proteomes" id="UP000026961">
    <property type="component" value="Chromosome 9"/>
</dbReference>
<evidence type="ECO:0000313" key="2">
    <source>
        <dbReference type="EnsemblPlants" id="OGLUM09G07880.1"/>
    </source>
</evidence>
<evidence type="ECO:0000256" key="1">
    <source>
        <dbReference type="SAM" id="MobiDB-lite"/>
    </source>
</evidence>
<protein>
    <submittedName>
        <fullName evidence="2">Uncharacterized protein</fullName>
    </submittedName>
</protein>
<feature type="region of interest" description="Disordered" evidence="1">
    <location>
        <begin position="77"/>
        <end position="96"/>
    </location>
</feature>
<accession>A0A0E0B215</accession>
<reference evidence="2" key="2">
    <citation type="submission" date="2018-05" db="EMBL/GenBank/DDBJ databases">
        <title>OgluRS3 (Oryza glumaepatula Reference Sequence Version 3).</title>
        <authorList>
            <person name="Zhang J."/>
            <person name="Kudrna D."/>
            <person name="Lee S."/>
            <person name="Talag J."/>
            <person name="Welchert J."/>
            <person name="Wing R.A."/>
        </authorList>
    </citation>
    <scope>NUCLEOTIDE SEQUENCE [LARGE SCALE GENOMIC DNA]</scope>
</reference>
<name>A0A0E0B215_9ORYZ</name>